<feature type="domain" description="Choloylglycine hydrolase/NAAA C-terminal" evidence="3">
    <location>
        <begin position="100"/>
        <end position="351"/>
    </location>
</feature>
<gene>
    <name evidence="4" type="ORF">PLOB_00011359</name>
</gene>
<dbReference type="SUPFAM" id="SSF56235">
    <property type="entry name" value="N-terminal nucleophile aminohydrolases (Ntn hydrolases)"/>
    <property type="match status" value="1"/>
</dbReference>
<evidence type="ECO:0000313" key="5">
    <source>
        <dbReference type="Proteomes" id="UP001159405"/>
    </source>
</evidence>
<protein>
    <recommendedName>
        <fullName evidence="3">Choloylglycine hydrolase/NAAA C-terminal domain-containing protein</fullName>
    </recommendedName>
</protein>
<organism evidence="4 5">
    <name type="scientific">Porites lobata</name>
    <dbReference type="NCBI Taxonomy" id="104759"/>
    <lineage>
        <taxon>Eukaryota</taxon>
        <taxon>Metazoa</taxon>
        <taxon>Cnidaria</taxon>
        <taxon>Anthozoa</taxon>
        <taxon>Hexacorallia</taxon>
        <taxon>Scleractinia</taxon>
        <taxon>Fungiina</taxon>
        <taxon>Poritidae</taxon>
        <taxon>Porites</taxon>
    </lineage>
</organism>
<dbReference type="InterPro" id="IPR029132">
    <property type="entry name" value="CBAH/NAAA_C"/>
</dbReference>
<dbReference type="Pfam" id="PF02275">
    <property type="entry name" value="CBAH"/>
    <property type="match status" value="1"/>
</dbReference>
<keyword evidence="5" id="KW-1185">Reference proteome</keyword>
<name>A0ABN8NC55_9CNID</name>
<dbReference type="Gene3D" id="3.60.60.10">
    <property type="entry name" value="Penicillin V Acylase, Chain A"/>
    <property type="match status" value="1"/>
</dbReference>
<evidence type="ECO:0000256" key="1">
    <source>
        <dbReference type="ARBA" id="ARBA00006625"/>
    </source>
</evidence>
<evidence type="ECO:0000259" key="3">
    <source>
        <dbReference type="Pfam" id="PF02275"/>
    </source>
</evidence>
<sequence>MLNAAEFWYFQIVISKSTRYDVNHRNSVTAPSVSYRESLYGDPSSYTGQKYCSHRQENGMVFRSPVRHPIVEPQGYFHKVNLSVNCTNTDHAGTPLQDWTNRYTVIYLNAFGRDIASDRMNSERLSVGALYLPNFTTYQLVQHSSISNLQLPKFILGNFATVQEVQEALDNGSFPLVFDQKVNLSGIDTLEIHYTIYDKTGAGIIIEFTNNGRTVYENTVGVCTNSPPYDFHMINLRNYVELNKTAHEALHLGGYVFTPLGQGSGLLGTPGDLTPPSRLVRAATLTHFADPVKTSDEAVNLAIHILNTVDIPHGVAGKDYTNWIVAKDLTHKALYYRTYNDLTIRVIYLDKVQPQGKMLNLSLSTPVRGFKDTTDELETVDVGHTEL</sequence>
<dbReference type="EMBL" id="CALNXK010000016">
    <property type="protein sequence ID" value="CAH3103677.1"/>
    <property type="molecule type" value="Genomic_DNA"/>
</dbReference>
<reference evidence="4 5" key="1">
    <citation type="submission" date="2022-05" db="EMBL/GenBank/DDBJ databases">
        <authorList>
            <consortium name="Genoscope - CEA"/>
            <person name="William W."/>
        </authorList>
    </citation>
    <scope>NUCLEOTIDE SEQUENCE [LARGE SCALE GENOMIC DNA]</scope>
</reference>
<dbReference type="PANTHER" id="PTHR35527:SF2">
    <property type="entry name" value="HYDROLASE"/>
    <property type="match status" value="1"/>
</dbReference>
<evidence type="ECO:0000256" key="2">
    <source>
        <dbReference type="ARBA" id="ARBA00022801"/>
    </source>
</evidence>
<proteinExistence type="inferred from homology"/>
<accession>A0ABN8NC55</accession>
<dbReference type="InterPro" id="IPR052193">
    <property type="entry name" value="Peptidase_C59"/>
</dbReference>
<dbReference type="Proteomes" id="UP001159405">
    <property type="component" value="Unassembled WGS sequence"/>
</dbReference>
<comment type="similarity">
    <text evidence="1">Belongs to the peptidase C59 family.</text>
</comment>
<dbReference type="InterPro" id="IPR029055">
    <property type="entry name" value="Ntn_hydrolases_N"/>
</dbReference>
<evidence type="ECO:0000313" key="4">
    <source>
        <dbReference type="EMBL" id="CAH3103677.1"/>
    </source>
</evidence>
<dbReference type="PANTHER" id="PTHR35527">
    <property type="entry name" value="CHOLOYLGLYCINE HYDROLASE"/>
    <property type="match status" value="1"/>
</dbReference>
<keyword evidence="2" id="KW-0378">Hydrolase</keyword>
<comment type="caution">
    <text evidence="4">The sequence shown here is derived from an EMBL/GenBank/DDBJ whole genome shotgun (WGS) entry which is preliminary data.</text>
</comment>